<organism evidence="1 2">
    <name type="scientific">Mytilus edulis</name>
    <name type="common">Blue mussel</name>
    <dbReference type="NCBI Taxonomy" id="6550"/>
    <lineage>
        <taxon>Eukaryota</taxon>
        <taxon>Metazoa</taxon>
        <taxon>Spiralia</taxon>
        <taxon>Lophotrochozoa</taxon>
        <taxon>Mollusca</taxon>
        <taxon>Bivalvia</taxon>
        <taxon>Autobranchia</taxon>
        <taxon>Pteriomorphia</taxon>
        <taxon>Mytilida</taxon>
        <taxon>Mytiloidea</taxon>
        <taxon>Mytilidae</taxon>
        <taxon>Mytilinae</taxon>
        <taxon>Mytilus</taxon>
    </lineage>
</organism>
<dbReference type="Gene3D" id="1.10.533.10">
    <property type="entry name" value="Death Domain, Fas"/>
    <property type="match status" value="1"/>
</dbReference>
<sequence>MEIGIPCGGGDCFISSLEVAKTNKWTCKNEKEHNTNYIRYWIFDKSQEICSVGCAGLTDIELQTQPSDKHLVRLGSQIEYGIFKDFFLNLGMKLHKWHSIESTYVSHSTEGIRSMALRQWKTSNLSKLKDPTLKHISDALKEVNLDSHLVCQLGIELGLSFTEVEHSLFRFPKDLPGLVEDILAKWKAKSKVKTILSLMMALQRVDAGGVRYLRDIAKQ</sequence>
<accession>A0A8S3UUR0</accession>
<comment type="caution">
    <text evidence="1">The sequence shown here is derived from an EMBL/GenBank/DDBJ whole genome shotgun (WGS) entry which is preliminary data.</text>
</comment>
<gene>
    <name evidence="1" type="ORF">MEDL_57956</name>
</gene>
<keyword evidence="2" id="KW-1185">Reference proteome</keyword>
<evidence type="ECO:0008006" key="3">
    <source>
        <dbReference type="Google" id="ProtNLM"/>
    </source>
</evidence>
<proteinExistence type="predicted"/>
<dbReference type="AlphaFoldDB" id="A0A8S3UUR0"/>
<dbReference type="EMBL" id="CAJPWZ010002812">
    <property type="protein sequence ID" value="CAG2245971.1"/>
    <property type="molecule type" value="Genomic_DNA"/>
</dbReference>
<evidence type="ECO:0000313" key="2">
    <source>
        <dbReference type="Proteomes" id="UP000683360"/>
    </source>
</evidence>
<protein>
    <recommendedName>
        <fullName evidence="3">Death domain-containing protein</fullName>
    </recommendedName>
</protein>
<evidence type="ECO:0000313" key="1">
    <source>
        <dbReference type="EMBL" id="CAG2245971.1"/>
    </source>
</evidence>
<dbReference type="Proteomes" id="UP000683360">
    <property type="component" value="Unassembled WGS sequence"/>
</dbReference>
<name>A0A8S3UUR0_MYTED</name>
<reference evidence="1" key="1">
    <citation type="submission" date="2021-03" db="EMBL/GenBank/DDBJ databases">
        <authorList>
            <person name="Bekaert M."/>
        </authorList>
    </citation>
    <scope>NUCLEOTIDE SEQUENCE</scope>
</reference>
<dbReference type="InterPro" id="IPR011029">
    <property type="entry name" value="DEATH-like_dom_sf"/>
</dbReference>